<dbReference type="AlphaFoldDB" id="A0A3E1BYG5"/>
<evidence type="ECO:0000313" key="2">
    <source>
        <dbReference type="Proteomes" id="UP000256748"/>
    </source>
</evidence>
<comment type="caution">
    <text evidence="1">The sequence shown here is derived from an EMBL/GenBank/DDBJ whole genome shotgun (WGS) entry which is preliminary data.</text>
</comment>
<accession>A0A3E1BYG5</accession>
<evidence type="ECO:0000313" key="1">
    <source>
        <dbReference type="EMBL" id="RFC00801.1"/>
    </source>
</evidence>
<gene>
    <name evidence="1" type="ORF">B5K10_00250</name>
</gene>
<dbReference type="RefSeq" id="WP_049731301.1">
    <property type="nucleotide sequence ID" value="NZ_KZ859521.1"/>
</dbReference>
<sequence length="104" mass="11521">MASGESGSTYRSALETAETYFPDQARLVQRLFYVNEAFHSMCEDLAAAAEALARAEQLPEAIKELRRLEYAGLVDALLKEMREAISQSKIVVLRRSTVTGPKSP</sequence>
<protein>
    <submittedName>
        <fullName evidence="1">Uncharacterized protein</fullName>
    </submittedName>
</protein>
<name>A0A3E1BYG5_RHILT</name>
<dbReference type="EMBL" id="NAOO01000001">
    <property type="protein sequence ID" value="RFC00801.1"/>
    <property type="molecule type" value="Genomic_DNA"/>
</dbReference>
<reference evidence="1 2" key="1">
    <citation type="submission" date="2017-03" db="EMBL/GenBank/DDBJ databases">
        <title>Genome analysis of Rhizobial strains effectives or ineffectives for nitrogen fixation isolated from bean seeds.</title>
        <authorList>
            <person name="Peralta H."/>
            <person name="Aguilar-Vera A."/>
            <person name="Mora Y."/>
            <person name="Vargas-Lagunas C."/>
            <person name="Girard L."/>
            <person name="Mora J."/>
        </authorList>
    </citation>
    <scope>NUCLEOTIDE SEQUENCE [LARGE SCALE GENOMIC DNA]</scope>
    <source>
        <strain evidence="1 2">CCGM5</strain>
    </source>
</reference>
<organism evidence="1 2">
    <name type="scientific">Rhizobium leguminosarum bv. trifolii</name>
    <dbReference type="NCBI Taxonomy" id="386"/>
    <lineage>
        <taxon>Bacteria</taxon>
        <taxon>Pseudomonadati</taxon>
        <taxon>Pseudomonadota</taxon>
        <taxon>Alphaproteobacteria</taxon>
        <taxon>Hyphomicrobiales</taxon>
        <taxon>Rhizobiaceae</taxon>
        <taxon>Rhizobium/Agrobacterium group</taxon>
        <taxon>Rhizobium</taxon>
    </lineage>
</organism>
<proteinExistence type="predicted"/>
<dbReference type="Proteomes" id="UP000256748">
    <property type="component" value="Unassembled WGS sequence"/>
</dbReference>